<dbReference type="GO" id="GO:0016787">
    <property type="term" value="F:hydrolase activity"/>
    <property type="evidence" value="ECO:0007669"/>
    <property type="project" value="UniProtKB-KW"/>
</dbReference>
<name>A0ABV0K0K6_9CYAN</name>
<dbReference type="InterPro" id="IPR050266">
    <property type="entry name" value="AB_hydrolase_sf"/>
</dbReference>
<sequence>MRSITIASATGSIEVLVADAATKTSALPAVFVHGMACAADLWQAQLEQTAQQRTAIAISLPGHGASAPPSNNDYSPAACANALFAVMDALQLESIILVGHSYGSCVALAAAAAQPHRIAKLILVDPPIDCTQCSPEVYEAQMAPMQQAMVGEDWRAVLEQSFRTALTGGTSETQANILARLNRTAKAALIGTGRELFTFQSTAALDKYLASPGAQAHAILAPSNAMPLSLHVLRPALPTTAIPNTSHWLMLDAPEAFAQALEAVL</sequence>
<reference evidence="2 3" key="1">
    <citation type="submission" date="2022-04" db="EMBL/GenBank/DDBJ databases">
        <title>Positive selection, recombination, and allopatry shape intraspecific diversity of widespread and dominant cyanobacteria.</title>
        <authorList>
            <person name="Wei J."/>
            <person name="Shu W."/>
            <person name="Hu C."/>
        </authorList>
    </citation>
    <scope>NUCLEOTIDE SEQUENCE [LARGE SCALE GENOMIC DNA]</scope>
    <source>
        <strain evidence="2 3">DQ-A4</strain>
    </source>
</reference>
<dbReference type="Pfam" id="PF00561">
    <property type="entry name" value="Abhydrolase_1"/>
    <property type="match status" value="1"/>
</dbReference>
<keyword evidence="2" id="KW-0378">Hydrolase</keyword>
<dbReference type="Proteomes" id="UP001482513">
    <property type="component" value="Unassembled WGS sequence"/>
</dbReference>
<proteinExistence type="predicted"/>
<dbReference type="InterPro" id="IPR029058">
    <property type="entry name" value="AB_hydrolase_fold"/>
</dbReference>
<evidence type="ECO:0000259" key="1">
    <source>
        <dbReference type="Pfam" id="PF00561"/>
    </source>
</evidence>
<feature type="domain" description="AB hydrolase-1" evidence="1">
    <location>
        <begin position="30"/>
        <end position="158"/>
    </location>
</feature>
<protein>
    <submittedName>
        <fullName evidence="2">Alpha/beta hydrolase</fullName>
    </submittedName>
</protein>
<dbReference type="PANTHER" id="PTHR43798:SF33">
    <property type="entry name" value="HYDROLASE, PUTATIVE (AFU_ORTHOLOGUE AFUA_2G14860)-RELATED"/>
    <property type="match status" value="1"/>
</dbReference>
<comment type="caution">
    <text evidence="2">The sequence shown here is derived from an EMBL/GenBank/DDBJ whole genome shotgun (WGS) entry which is preliminary data.</text>
</comment>
<dbReference type="RefSeq" id="WP_190695647.1">
    <property type="nucleotide sequence ID" value="NZ_JAMPKX010000002.1"/>
</dbReference>
<dbReference type="Gene3D" id="3.40.50.1820">
    <property type="entry name" value="alpha/beta hydrolase"/>
    <property type="match status" value="1"/>
</dbReference>
<accession>A0ABV0K0K6</accession>
<dbReference type="EMBL" id="JAMPKX010000002">
    <property type="protein sequence ID" value="MEP0946300.1"/>
    <property type="molecule type" value="Genomic_DNA"/>
</dbReference>
<dbReference type="InterPro" id="IPR000073">
    <property type="entry name" value="AB_hydrolase_1"/>
</dbReference>
<evidence type="ECO:0000313" key="3">
    <source>
        <dbReference type="Proteomes" id="UP001482513"/>
    </source>
</evidence>
<evidence type="ECO:0000313" key="2">
    <source>
        <dbReference type="EMBL" id="MEP0946300.1"/>
    </source>
</evidence>
<dbReference type="SUPFAM" id="SSF53474">
    <property type="entry name" value="alpha/beta-Hydrolases"/>
    <property type="match status" value="1"/>
</dbReference>
<dbReference type="PANTHER" id="PTHR43798">
    <property type="entry name" value="MONOACYLGLYCEROL LIPASE"/>
    <property type="match status" value="1"/>
</dbReference>
<dbReference type="PRINTS" id="PR00111">
    <property type="entry name" value="ABHYDROLASE"/>
</dbReference>
<keyword evidence="3" id="KW-1185">Reference proteome</keyword>
<gene>
    <name evidence="2" type="ORF">NC992_05400</name>
</gene>
<organism evidence="2 3">
    <name type="scientific">Leptolyngbya subtilissima DQ-A4</name>
    <dbReference type="NCBI Taxonomy" id="2933933"/>
    <lineage>
        <taxon>Bacteria</taxon>
        <taxon>Bacillati</taxon>
        <taxon>Cyanobacteriota</taxon>
        <taxon>Cyanophyceae</taxon>
        <taxon>Leptolyngbyales</taxon>
        <taxon>Leptolyngbyaceae</taxon>
        <taxon>Leptolyngbya group</taxon>
        <taxon>Leptolyngbya</taxon>
    </lineage>
</organism>